<sequence>MSRSIRHGSLWPAQADDESSVSVVTRALYDLRYSAAEVELAEAEGRRARPQRVRPATENPCSRGRCGDFALINGVYAAAQSSVRTAERAALGELRKLANSGAGAADSGAGAADGVDFGERANGRRAAW</sequence>
<gene>
    <name evidence="1" type="ORF">KGQ19_36875</name>
</gene>
<name>A0ABS5L280_9ACTN</name>
<evidence type="ECO:0000313" key="2">
    <source>
        <dbReference type="Proteomes" id="UP000730482"/>
    </source>
</evidence>
<accession>A0ABS5L280</accession>
<dbReference type="RefSeq" id="WP_212018025.1">
    <property type="nucleotide sequence ID" value="NZ_JAAFYZ010000189.1"/>
</dbReference>
<dbReference type="Proteomes" id="UP000730482">
    <property type="component" value="Unassembled WGS sequence"/>
</dbReference>
<comment type="caution">
    <text evidence="1">The sequence shown here is derived from an EMBL/GenBank/DDBJ whole genome shotgun (WGS) entry which is preliminary data.</text>
</comment>
<dbReference type="EMBL" id="JAAFYZ010000189">
    <property type="protein sequence ID" value="MBS2552442.1"/>
    <property type="molecule type" value="Genomic_DNA"/>
</dbReference>
<proteinExistence type="predicted"/>
<evidence type="ECO:0000313" key="1">
    <source>
        <dbReference type="EMBL" id="MBS2552442.1"/>
    </source>
</evidence>
<keyword evidence="2" id="KW-1185">Reference proteome</keyword>
<organism evidence="1 2">
    <name type="scientific">Catenulispora pinistramenti</name>
    <dbReference type="NCBI Taxonomy" id="2705254"/>
    <lineage>
        <taxon>Bacteria</taxon>
        <taxon>Bacillati</taxon>
        <taxon>Actinomycetota</taxon>
        <taxon>Actinomycetes</taxon>
        <taxon>Catenulisporales</taxon>
        <taxon>Catenulisporaceae</taxon>
        <taxon>Catenulispora</taxon>
    </lineage>
</organism>
<reference evidence="1 2" key="1">
    <citation type="submission" date="2020-02" db="EMBL/GenBank/DDBJ databases">
        <title>Acidophilic actinobacteria isolated from forest soil.</title>
        <authorList>
            <person name="Golinska P."/>
        </authorList>
    </citation>
    <scope>NUCLEOTIDE SEQUENCE [LARGE SCALE GENOMIC DNA]</scope>
    <source>
        <strain evidence="1 2">NL8</strain>
    </source>
</reference>
<protein>
    <submittedName>
        <fullName evidence="1">Uncharacterized protein</fullName>
    </submittedName>
</protein>